<evidence type="ECO:0000313" key="1">
    <source>
        <dbReference type="EMBL" id="TMO69059.1"/>
    </source>
</evidence>
<name>A0A5S3VB00_9GAMM</name>
<proteinExistence type="predicted"/>
<organism evidence="1 2">
    <name type="scientific">Pseudoalteromonas aurantia</name>
    <dbReference type="NCBI Taxonomy" id="43654"/>
    <lineage>
        <taxon>Bacteria</taxon>
        <taxon>Pseudomonadati</taxon>
        <taxon>Pseudomonadota</taxon>
        <taxon>Gammaproteobacteria</taxon>
        <taxon>Alteromonadales</taxon>
        <taxon>Pseudoalteromonadaceae</taxon>
        <taxon>Pseudoalteromonas</taxon>
    </lineage>
</organism>
<dbReference type="Proteomes" id="UP000307217">
    <property type="component" value="Unassembled WGS sequence"/>
</dbReference>
<dbReference type="RefSeq" id="WP_171044143.1">
    <property type="nucleotide sequence ID" value="NZ_PNBX01000024.1"/>
</dbReference>
<protein>
    <submittedName>
        <fullName evidence="1">Uncharacterized protein</fullName>
    </submittedName>
</protein>
<comment type="caution">
    <text evidence="1">The sequence shown here is derived from an EMBL/GenBank/DDBJ whole genome shotgun (WGS) entry which is preliminary data.</text>
</comment>
<reference evidence="1 2" key="1">
    <citation type="submission" date="2018-01" db="EMBL/GenBank/DDBJ databases">
        <authorList>
            <person name="Paulsen S."/>
            <person name="Gram L.K."/>
        </authorList>
    </citation>
    <scope>NUCLEOTIDE SEQUENCE [LARGE SCALE GENOMIC DNA]</scope>
    <source>
        <strain evidence="1 2">S3790</strain>
    </source>
</reference>
<accession>A0A5S3VB00</accession>
<dbReference type="AlphaFoldDB" id="A0A5S3VB00"/>
<evidence type="ECO:0000313" key="2">
    <source>
        <dbReference type="Proteomes" id="UP000307217"/>
    </source>
</evidence>
<dbReference type="EMBL" id="PNBX01000024">
    <property type="protein sequence ID" value="TMO69059.1"/>
    <property type="molecule type" value="Genomic_DNA"/>
</dbReference>
<reference evidence="2" key="2">
    <citation type="submission" date="2019-06" db="EMBL/GenBank/DDBJ databases">
        <title>Co-occurence of chitin degradation, pigmentation and bioactivity in marine Pseudoalteromonas.</title>
        <authorList>
            <person name="Sonnenschein E.C."/>
            <person name="Bech P.K."/>
        </authorList>
    </citation>
    <scope>NUCLEOTIDE SEQUENCE [LARGE SCALE GENOMIC DNA]</scope>
    <source>
        <strain evidence="2">S3790</strain>
    </source>
</reference>
<gene>
    <name evidence="1" type="ORF">CWC19_06385</name>
</gene>
<sequence length="60" mass="6650">MRLAILSLLFVSSLSYSGSFIRLLDTFVIDSTEIVAAEKPTFVVKTIKRGTDDGDAHQQF</sequence>